<dbReference type="Gene3D" id="3.40.50.200">
    <property type="entry name" value="Peptidase S8/S53 domain"/>
    <property type="match status" value="1"/>
</dbReference>
<dbReference type="Gene3D" id="2.60.40.2310">
    <property type="match status" value="1"/>
</dbReference>
<evidence type="ECO:0000256" key="10">
    <source>
        <dbReference type="PROSITE-ProRule" id="PRU01240"/>
    </source>
</evidence>
<protein>
    <submittedName>
        <fullName evidence="16">Uncharacterized protein</fullName>
    </submittedName>
</protein>
<dbReference type="Gene3D" id="3.50.30.30">
    <property type="match status" value="1"/>
</dbReference>
<feature type="domain" description="Subtilisin-like protease fibronectin type-III" evidence="15">
    <location>
        <begin position="681"/>
        <end position="779"/>
    </location>
</feature>
<keyword evidence="6 10" id="KW-0378">Hydrolase</keyword>
<evidence type="ECO:0000256" key="9">
    <source>
        <dbReference type="PIRSR" id="PIRSR615500-1"/>
    </source>
</evidence>
<dbReference type="Pfam" id="PF05922">
    <property type="entry name" value="Inhibitor_I9"/>
    <property type="match status" value="1"/>
</dbReference>
<feature type="active site" description="Charge relay system" evidence="9 10">
    <location>
        <position position="169"/>
    </location>
</feature>
<dbReference type="FunFam" id="3.50.30.30:FF:000005">
    <property type="entry name" value="subtilisin-like protease SBT1.5"/>
    <property type="match status" value="1"/>
</dbReference>
<dbReference type="CDD" id="cd04852">
    <property type="entry name" value="Peptidases_S8_3"/>
    <property type="match status" value="1"/>
</dbReference>
<evidence type="ECO:0000256" key="1">
    <source>
        <dbReference type="ARBA" id="ARBA00004613"/>
    </source>
</evidence>
<dbReference type="InterPro" id="IPR036852">
    <property type="entry name" value="Peptidase_S8/S53_dom_sf"/>
</dbReference>
<dbReference type="InterPro" id="IPR034197">
    <property type="entry name" value="Peptidases_S8_3"/>
</dbReference>
<evidence type="ECO:0000259" key="14">
    <source>
        <dbReference type="Pfam" id="PF05922"/>
    </source>
</evidence>
<dbReference type="SUPFAM" id="SSF52025">
    <property type="entry name" value="PA domain"/>
    <property type="match status" value="1"/>
</dbReference>
<organism evidence="16 17">
    <name type="scientific">Cuscuta epithymum</name>
    <dbReference type="NCBI Taxonomy" id="186058"/>
    <lineage>
        <taxon>Eukaryota</taxon>
        <taxon>Viridiplantae</taxon>
        <taxon>Streptophyta</taxon>
        <taxon>Embryophyta</taxon>
        <taxon>Tracheophyta</taxon>
        <taxon>Spermatophyta</taxon>
        <taxon>Magnoliopsida</taxon>
        <taxon>eudicotyledons</taxon>
        <taxon>Gunneridae</taxon>
        <taxon>Pentapetalae</taxon>
        <taxon>asterids</taxon>
        <taxon>lamiids</taxon>
        <taxon>Solanales</taxon>
        <taxon>Convolvulaceae</taxon>
        <taxon>Cuscuteae</taxon>
        <taxon>Cuscuta</taxon>
        <taxon>Cuscuta subgen. Cuscuta</taxon>
    </lineage>
</organism>
<gene>
    <name evidence="16" type="ORF">CEPIT_LOCUS31909</name>
</gene>
<feature type="active site" description="Charge relay system" evidence="9 10">
    <location>
        <position position="567"/>
    </location>
</feature>
<evidence type="ECO:0000256" key="5">
    <source>
        <dbReference type="ARBA" id="ARBA00022729"/>
    </source>
</evidence>
<evidence type="ECO:0000313" key="17">
    <source>
        <dbReference type="Proteomes" id="UP001152523"/>
    </source>
</evidence>
<dbReference type="PRINTS" id="PR00723">
    <property type="entry name" value="SUBTILISIN"/>
</dbReference>
<feature type="domain" description="Peptidase S8/S53" evidence="12">
    <location>
        <begin position="160"/>
        <end position="603"/>
    </location>
</feature>
<dbReference type="PROSITE" id="PS00136">
    <property type="entry name" value="SUBTILASE_ASP"/>
    <property type="match status" value="1"/>
</dbReference>
<comment type="caution">
    <text evidence="16">The sequence shown here is derived from an EMBL/GenBank/DDBJ whole genome shotgun (WGS) entry which is preliminary data.</text>
</comment>
<feature type="active site" description="Charge relay system" evidence="9 10">
    <location>
        <position position="227"/>
    </location>
</feature>
<dbReference type="CDD" id="cd02120">
    <property type="entry name" value="PA_subtilisin_like"/>
    <property type="match status" value="1"/>
</dbReference>
<dbReference type="AlphaFoldDB" id="A0AAV0F991"/>
<evidence type="ECO:0000256" key="7">
    <source>
        <dbReference type="ARBA" id="ARBA00022825"/>
    </source>
</evidence>
<evidence type="ECO:0000256" key="4">
    <source>
        <dbReference type="ARBA" id="ARBA00022670"/>
    </source>
</evidence>
<name>A0AAV0F991_9ASTE</name>
<reference evidence="16" key="1">
    <citation type="submission" date="2022-07" db="EMBL/GenBank/DDBJ databases">
        <authorList>
            <person name="Macas J."/>
            <person name="Novak P."/>
            <person name="Neumann P."/>
        </authorList>
    </citation>
    <scope>NUCLEOTIDE SEQUENCE</scope>
</reference>
<feature type="domain" description="Inhibitor I9" evidence="14">
    <location>
        <begin position="45"/>
        <end position="134"/>
    </location>
</feature>
<evidence type="ECO:0000259" key="12">
    <source>
        <dbReference type="Pfam" id="PF00082"/>
    </source>
</evidence>
<evidence type="ECO:0000256" key="3">
    <source>
        <dbReference type="ARBA" id="ARBA00022525"/>
    </source>
</evidence>
<dbReference type="GO" id="GO:0005576">
    <property type="term" value="C:extracellular region"/>
    <property type="evidence" value="ECO:0007669"/>
    <property type="project" value="UniProtKB-SubCell"/>
</dbReference>
<evidence type="ECO:0000256" key="11">
    <source>
        <dbReference type="SAM" id="SignalP"/>
    </source>
</evidence>
<dbReference type="SUPFAM" id="SSF52743">
    <property type="entry name" value="Subtilisin-like"/>
    <property type="match status" value="1"/>
</dbReference>
<sequence>MAYNWYNLSFLCVVVSLVLGGFHHSAAGSGNTQNQIRDSDGEDIYIVHVRPFPAAAANGRRFTTLYHYHQSFVSDLVSSRAAAGAESPPSPVILHSYRHVISGFAAKLTPEMVSEMSRKEGFVSAKPQKVYHLHTTHSPEFLGLLRQDGGGFWKKFGNYGKGVIIGVIDTGITPGHPSFSDEGMPSPPPKWKGKCEFNGTAAAKCNNKLIGGRNYVVNGSSVDEEGHGTHTASTAAGSFVKDASLLGNAKGTASGMAPQAHVAMYKVCGSIGCLSSAILAGIDDAIEDGVDVLSISLGGFGDLPFFEDVIAVAGFAATTKGIFVSCSAGNDGPTPQTVSNVAPWLLTVGASTIDRRIRAALVLGSKVELEGESAAQMGSALPAMPSLPLVYPGGASSSKTNATAAAFCASLNGTDVRGKVVLCDRGGDIGRVDKGKIVKAAGGVAMVLVNDKPSAYSLLADAHVLPATQLSYNDGLKVKAYINSTSSPTATIAFKGTIIGEKDAPAVASFSSRGPSIASPRILKPDIIGPGVNILAAWPDSVIDENKIRVTNESSKTPKFNMISGTSMSCPHLSGIAALLKSAHPTWSPAAIKSAIMTTAYQDNLNGSMIADETLSPADFFAIGAGHVDPRRAIDPGLVYDLQPNDYIPYLCGLNYTDDQVQVIVNMNVSCSHFSRIPEAQLNYPSFAIQLGKTKSITYSRTVTNVGEANSEYTAKITAIPGVDVLVKPQTLVFREVNQKLSYNITFSLTSRGFNNEKQVQGAISWISKKNIVRSPIGVSLLGLTSMVNEDVGVLEVE</sequence>
<dbReference type="PANTHER" id="PTHR10795">
    <property type="entry name" value="PROPROTEIN CONVERTASE SUBTILISIN/KEXIN"/>
    <property type="match status" value="1"/>
</dbReference>
<dbReference type="EMBL" id="CAMAPF010000967">
    <property type="protein sequence ID" value="CAH9132110.1"/>
    <property type="molecule type" value="Genomic_DNA"/>
</dbReference>
<evidence type="ECO:0000313" key="16">
    <source>
        <dbReference type="EMBL" id="CAH9132110.1"/>
    </source>
</evidence>
<feature type="chain" id="PRO_5043773723" evidence="11">
    <location>
        <begin position="21"/>
        <end position="798"/>
    </location>
</feature>
<dbReference type="Pfam" id="PF00082">
    <property type="entry name" value="Peptidase_S8"/>
    <property type="match status" value="1"/>
</dbReference>
<keyword evidence="7 10" id="KW-0720">Serine protease</keyword>
<dbReference type="PROSITE" id="PS51892">
    <property type="entry name" value="SUBTILASE"/>
    <property type="match status" value="1"/>
</dbReference>
<dbReference type="GO" id="GO:0006508">
    <property type="term" value="P:proteolysis"/>
    <property type="evidence" value="ECO:0007669"/>
    <property type="project" value="UniProtKB-KW"/>
</dbReference>
<dbReference type="Proteomes" id="UP001152523">
    <property type="component" value="Unassembled WGS sequence"/>
</dbReference>
<feature type="signal peptide" evidence="11">
    <location>
        <begin position="1"/>
        <end position="20"/>
    </location>
</feature>
<keyword evidence="4 10" id="KW-0645">Protease</keyword>
<accession>A0AAV0F991</accession>
<dbReference type="InterPro" id="IPR023827">
    <property type="entry name" value="Peptidase_S8_Asp-AS"/>
</dbReference>
<feature type="domain" description="PA" evidence="13">
    <location>
        <begin position="387"/>
        <end position="477"/>
    </location>
</feature>
<dbReference type="InterPro" id="IPR000209">
    <property type="entry name" value="Peptidase_S8/S53_dom"/>
</dbReference>
<evidence type="ECO:0000256" key="2">
    <source>
        <dbReference type="ARBA" id="ARBA00011073"/>
    </source>
</evidence>
<evidence type="ECO:0000256" key="8">
    <source>
        <dbReference type="ARBA" id="ARBA00023180"/>
    </source>
</evidence>
<dbReference type="InterPro" id="IPR037045">
    <property type="entry name" value="S8pro/Inhibitor_I9_sf"/>
</dbReference>
<evidence type="ECO:0000256" key="6">
    <source>
        <dbReference type="ARBA" id="ARBA00022801"/>
    </source>
</evidence>
<dbReference type="InterPro" id="IPR046450">
    <property type="entry name" value="PA_dom_sf"/>
</dbReference>
<dbReference type="InterPro" id="IPR045051">
    <property type="entry name" value="SBT"/>
</dbReference>
<dbReference type="GO" id="GO:0004252">
    <property type="term" value="F:serine-type endopeptidase activity"/>
    <property type="evidence" value="ECO:0007669"/>
    <property type="project" value="UniProtKB-UniRule"/>
</dbReference>
<dbReference type="Pfam" id="PF17766">
    <property type="entry name" value="fn3_6"/>
    <property type="match status" value="1"/>
</dbReference>
<comment type="subcellular location">
    <subcellularLocation>
        <location evidence="1">Secreted</location>
    </subcellularLocation>
</comment>
<keyword evidence="5 11" id="KW-0732">Signal</keyword>
<evidence type="ECO:0000259" key="13">
    <source>
        <dbReference type="Pfam" id="PF02225"/>
    </source>
</evidence>
<dbReference type="Gene3D" id="3.30.70.80">
    <property type="entry name" value="Peptidase S8 propeptide/proteinase inhibitor I9"/>
    <property type="match status" value="1"/>
</dbReference>
<proteinExistence type="inferred from homology"/>
<comment type="similarity">
    <text evidence="2 10">Belongs to the peptidase S8 family.</text>
</comment>
<dbReference type="Pfam" id="PF02225">
    <property type="entry name" value="PA"/>
    <property type="match status" value="1"/>
</dbReference>
<dbReference type="InterPro" id="IPR003137">
    <property type="entry name" value="PA_domain"/>
</dbReference>
<keyword evidence="17" id="KW-1185">Reference proteome</keyword>
<dbReference type="InterPro" id="IPR041469">
    <property type="entry name" value="Subtilisin-like_FN3"/>
</dbReference>
<keyword evidence="8" id="KW-0325">Glycoprotein</keyword>
<keyword evidence="3" id="KW-0964">Secreted</keyword>
<dbReference type="InterPro" id="IPR015500">
    <property type="entry name" value="Peptidase_S8_subtilisin-rel"/>
</dbReference>
<dbReference type="InterPro" id="IPR010259">
    <property type="entry name" value="S8pro/Inhibitor_I9"/>
</dbReference>
<evidence type="ECO:0000259" key="15">
    <source>
        <dbReference type="Pfam" id="PF17766"/>
    </source>
</evidence>